<sequence>MAVKPPRKFRALDSPTYDHKQTFSFLYIDYPSNRTQKVSILRELCAQEELAGSSANQRPWNCVIGFNKSFRHTSAVQNAQPSIRRNTVAFHSQEGSSSAPSTSSAIFAGTSTAASIASSMMVIKAKEEFRYNRDYYKKIRAREDELPKIEGLTREQVEEFKQAFELFDRDGDGKVTAKELNIVMKNLGQTPTEEELVEMIKEIDEDGNGTIEFEEFVKMMSAKVKESENEKELREAFQVFDKDNDGFISPHELRFVMLNLGEQLSELEVVEMIREADLDGDGKVNFSEFVYMMREKT</sequence>
<evidence type="ECO:0000256" key="1">
    <source>
        <dbReference type="ARBA" id="ARBA00022737"/>
    </source>
</evidence>
<evidence type="ECO:0000313" key="4">
    <source>
        <dbReference type="Proteomes" id="UP000887574"/>
    </source>
</evidence>
<evidence type="ECO:0000313" key="5">
    <source>
        <dbReference type="WBParaSite" id="jg2437"/>
    </source>
</evidence>
<accession>A0A915DZN0</accession>
<dbReference type="AlphaFoldDB" id="A0A915DZN0"/>
<name>A0A915DZN0_9BILA</name>
<dbReference type="FunFam" id="1.10.238.10:FF:000178">
    <property type="entry name" value="Calmodulin-2 A"/>
    <property type="match status" value="1"/>
</dbReference>
<dbReference type="PROSITE" id="PS00018">
    <property type="entry name" value="EF_HAND_1"/>
    <property type="match status" value="4"/>
</dbReference>
<evidence type="ECO:0000259" key="3">
    <source>
        <dbReference type="PROSITE" id="PS50222"/>
    </source>
</evidence>
<dbReference type="CDD" id="cd00051">
    <property type="entry name" value="EFh"/>
    <property type="match status" value="2"/>
</dbReference>
<organism evidence="4 5">
    <name type="scientific">Ditylenchus dipsaci</name>
    <dbReference type="NCBI Taxonomy" id="166011"/>
    <lineage>
        <taxon>Eukaryota</taxon>
        <taxon>Metazoa</taxon>
        <taxon>Ecdysozoa</taxon>
        <taxon>Nematoda</taxon>
        <taxon>Chromadorea</taxon>
        <taxon>Rhabditida</taxon>
        <taxon>Tylenchina</taxon>
        <taxon>Tylenchomorpha</taxon>
        <taxon>Sphaerularioidea</taxon>
        <taxon>Anguinidae</taxon>
        <taxon>Anguininae</taxon>
        <taxon>Ditylenchus</taxon>
    </lineage>
</organism>
<keyword evidence="1" id="KW-0677">Repeat</keyword>
<reference evidence="5" key="1">
    <citation type="submission" date="2022-11" db="UniProtKB">
        <authorList>
            <consortium name="WormBaseParasite"/>
        </authorList>
    </citation>
    <scope>IDENTIFICATION</scope>
</reference>
<dbReference type="GO" id="GO:0005509">
    <property type="term" value="F:calcium ion binding"/>
    <property type="evidence" value="ECO:0007669"/>
    <property type="project" value="InterPro"/>
</dbReference>
<dbReference type="WBParaSite" id="jg2437">
    <property type="protein sequence ID" value="jg2437"/>
    <property type="gene ID" value="jg2437"/>
</dbReference>
<dbReference type="PANTHER" id="PTHR23048:SF0">
    <property type="entry name" value="CALMODULIN LIKE 3"/>
    <property type="match status" value="1"/>
</dbReference>
<dbReference type="InterPro" id="IPR002048">
    <property type="entry name" value="EF_hand_dom"/>
</dbReference>
<dbReference type="InterPro" id="IPR050230">
    <property type="entry name" value="CALM/Myosin/TropC-like"/>
</dbReference>
<dbReference type="Pfam" id="PF13499">
    <property type="entry name" value="EF-hand_7"/>
    <property type="match status" value="2"/>
</dbReference>
<dbReference type="SUPFAM" id="SSF47473">
    <property type="entry name" value="EF-hand"/>
    <property type="match status" value="1"/>
</dbReference>
<dbReference type="Proteomes" id="UP000887574">
    <property type="component" value="Unplaced"/>
</dbReference>
<dbReference type="SMART" id="SM00054">
    <property type="entry name" value="EFh"/>
    <property type="match status" value="4"/>
</dbReference>
<dbReference type="InterPro" id="IPR011992">
    <property type="entry name" value="EF-hand-dom_pair"/>
</dbReference>
<dbReference type="InterPro" id="IPR018247">
    <property type="entry name" value="EF_Hand_1_Ca_BS"/>
</dbReference>
<keyword evidence="2" id="KW-0106">Calcium</keyword>
<dbReference type="PANTHER" id="PTHR23048">
    <property type="entry name" value="MYOSIN LIGHT CHAIN 1, 3"/>
    <property type="match status" value="1"/>
</dbReference>
<feature type="domain" description="EF-hand" evidence="3">
    <location>
        <begin position="191"/>
        <end position="226"/>
    </location>
</feature>
<keyword evidence="4" id="KW-1185">Reference proteome</keyword>
<dbReference type="GO" id="GO:0016460">
    <property type="term" value="C:myosin II complex"/>
    <property type="evidence" value="ECO:0007669"/>
    <property type="project" value="TreeGrafter"/>
</dbReference>
<feature type="domain" description="EF-hand" evidence="3">
    <location>
        <begin position="155"/>
        <end position="190"/>
    </location>
</feature>
<feature type="domain" description="EF-hand" evidence="3">
    <location>
        <begin position="228"/>
        <end position="263"/>
    </location>
</feature>
<dbReference type="Gene3D" id="1.10.238.10">
    <property type="entry name" value="EF-hand"/>
    <property type="match status" value="2"/>
</dbReference>
<evidence type="ECO:0000256" key="2">
    <source>
        <dbReference type="ARBA" id="ARBA00022837"/>
    </source>
</evidence>
<dbReference type="PROSITE" id="PS50222">
    <property type="entry name" value="EF_HAND_2"/>
    <property type="match status" value="4"/>
</dbReference>
<proteinExistence type="predicted"/>
<feature type="domain" description="EF-hand" evidence="3">
    <location>
        <begin position="264"/>
        <end position="297"/>
    </location>
</feature>
<protein>
    <submittedName>
        <fullName evidence="5">EF-hand domain-containing protein</fullName>
    </submittedName>
</protein>